<dbReference type="EMBL" id="DXFT01000155">
    <property type="protein sequence ID" value="HIX04020.1"/>
    <property type="molecule type" value="Genomic_DNA"/>
</dbReference>
<accession>A0A9D1V0V1</accession>
<sequence length="150" mass="16943">MDELCLPPFEYKVKKQGGVLFIFDMIRKKYVVLTPEEWVRQHVVHYLVGHKGYSPAVVAVEREIDLFGMSRRFDVVAFGNDGNPRLLVECKAPSVALSRQVFDQAFRYNIVLAAPYVAVTNGICHYCGRVDKARGFVFLDDFPSAAPADL</sequence>
<evidence type="ECO:0000313" key="2">
    <source>
        <dbReference type="EMBL" id="HIX04020.1"/>
    </source>
</evidence>
<comment type="caution">
    <text evidence="2">The sequence shown here is derived from an EMBL/GenBank/DDBJ whole genome shotgun (WGS) entry which is preliminary data.</text>
</comment>
<dbReference type="Pfam" id="PF13588">
    <property type="entry name" value="HSDR_N_2"/>
    <property type="match status" value="1"/>
</dbReference>
<gene>
    <name evidence="2" type="ORF">H9863_07910</name>
</gene>
<proteinExistence type="predicted"/>
<feature type="domain" description="Type I restriction enzyme R protein N-terminal" evidence="1">
    <location>
        <begin position="35"/>
        <end position="143"/>
    </location>
</feature>
<organism evidence="2 3">
    <name type="scientific">Candidatus Odoribacter faecigallinarum</name>
    <dbReference type="NCBI Taxonomy" id="2838706"/>
    <lineage>
        <taxon>Bacteria</taxon>
        <taxon>Pseudomonadati</taxon>
        <taxon>Bacteroidota</taxon>
        <taxon>Bacteroidia</taxon>
        <taxon>Bacteroidales</taxon>
        <taxon>Odoribacteraceae</taxon>
        <taxon>Odoribacter</taxon>
    </lineage>
</organism>
<evidence type="ECO:0000313" key="3">
    <source>
        <dbReference type="Proteomes" id="UP000824202"/>
    </source>
</evidence>
<evidence type="ECO:0000259" key="1">
    <source>
        <dbReference type="Pfam" id="PF13588"/>
    </source>
</evidence>
<reference evidence="2" key="2">
    <citation type="submission" date="2021-04" db="EMBL/GenBank/DDBJ databases">
        <authorList>
            <person name="Gilroy R."/>
        </authorList>
    </citation>
    <scope>NUCLEOTIDE SEQUENCE</scope>
    <source>
        <strain evidence="2">23274</strain>
    </source>
</reference>
<dbReference type="InterPro" id="IPR029464">
    <property type="entry name" value="HSDR_N"/>
</dbReference>
<dbReference type="AlphaFoldDB" id="A0A9D1V0V1"/>
<dbReference type="Proteomes" id="UP000824202">
    <property type="component" value="Unassembled WGS sequence"/>
</dbReference>
<name>A0A9D1V0V1_9BACT</name>
<protein>
    <submittedName>
        <fullName evidence="2">Type I restriction enzyme HsdR N-terminal domain-containing protein</fullName>
    </submittedName>
</protein>
<reference evidence="2" key="1">
    <citation type="journal article" date="2021" name="PeerJ">
        <title>Extensive microbial diversity within the chicken gut microbiome revealed by metagenomics and culture.</title>
        <authorList>
            <person name="Gilroy R."/>
            <person name="Ravi A."/>
            <person name="Getino M."/>
            <person name="Pursley I."/>
            <person name="Horton D.L."/>
            <person name="Alikhan N.F."/>
            <person name="Baker D."/>
            <person name="Gharbi K."/>
            <person name="Hall N."/>
            <person name="Watson M."/>
            <person name="Adriaenssens E.M."/>
            <person name="Foster-Nyarko E."/>
            <person name="Jarju S."/>
            <person name="Secka A."/>
            <person name="Antonio M."/>
            <person name="Oren A."/>
            <person name="Chaudhuri R.R."/>
            <person name="La Ragione R."/>
            <person name="Hildebrand F."/>
            <person name="Pallen M.J."/>
        </authorList>
    </citation>
    <scope>NUCLEOTIDE SEQUENCE</scope>
    <source>
        <strain evidence="2">23274</strain>
    </source>
</reference>